<evidence type="ECO:0000256" key="7">
    <source>
        <dbReference type="SAM" id="Phobius"/>
    </source>
</evidence>
<dbReference type="NCBIfam" id="TIGR02868">
    <property type="entry name" value="CydC"/>
    <property type="match status" value="1"/>
</dbReference>
<keyword evidence="5 7" id="KW-1133">Transmembrane helix</keyword>
<dbReference type="PROSITE" id="PS00211">
    <property type="entry name" value="ABC_TRANSPORTER_1"/>
    <property type="match status" value="1"/>
</dbReference>
<dbReference type="EMBL" id="CP003040">
    <property type="protein sequence ID" value="AEN96303.1"/>
    <property type="molecule type" value="Genomic_DNA"/>
</dbReference>
<feature type="transmembrane region" description="Helical" evidence="7">
    <location>
        <begin position="286"/>
        <end position="311"/>
    </location>
</feature>
<reference evidence="10 11" key="1">
    <citation type="journal article" date="2015" name="Genome Announc.">
        <title>Complete genome sequence of the human gut symbiont Roseburia hominis.</title>
        <authorList>
            <person name="Travis A.J."/>
            <person name="Kelly D."/>
            <person name="Flint H.J."/>
            <person name="Aminov R.I."/>
        </authorList>
    </citation>
    <scope>NUCLEOTIDE SEQUENCE [LARGE SCALE GENOMIC DNA]</scope>
    <source>
        <strain evidence="11">DSM 16839 / JCM 17582 / NCIMB 14029 / A2-183</strain>
    </source>
</reference>
<proteinExistence type="predicted"/>
<keyword evidence="3" id="KW-0547">Nucleotide-binding</keyword>
<dbReference type="OrthoDB" id="9762778at2"/>
<evidence type="ECO:0000313" key="11">
    <source>
        <dbReference type="Proteomes" id="UP000008178"/>
    </source>
</evidence>
<dbReference type="PANTHER" id="PTHR43394:SF1">
    <property type="entry name" value="ATP-BINDING CASSETTE SUB-FAMILY B MEMBER 10, MITOCHONDRIAL"/>
    <property type="match status" value="1"/>
</dbReference>
<dbReference type="InterPro" id="IPR011527">
    <property type="entry name" value="ABC1_TM_dom"/>
</dbReference>
<dbReference type="InterPro" id="IPR003439">
    <property type="entry name" value="ABC_transporter-like_ATP-bd"/>
</dbReference>
<dbReference type="Proteomes" id="UP000008178">
    <property type="component" value="Chromosome"/>
</dbReference>
<dbReference type="PROSITE" id="PS50929">
    <property type="entry name" value="ABC_TM1F"/>
    <property type="match status" value="1"/>
</dbReference>
<dbReference type="BioCyc" id="RHOM585394:G1H02-1194-MONOMER"/>
<feature type="domain" description="ABC transmembrane type-1" evidence="9">
    <location>
        <begin position="35"/>
        <end position="317"/>
    </location>
</feature>
<dbReference type="InterPro" id="IPR036640">
    <property type="entry name" value="ABC1_TM_sf"/>
</dbReference>
<name>G2SWL9_ROSHA</name>
<dbReference type="GO" id="GO:0005886">
    <property type="term" value="C:plasma membrane"/>
    <property type="evidence" value="ECO:0007669"/>
    <property type="project" value="UniProtKB-SubCell"/>
</dbReference>
<dbReference type="KEGG" id="rho:RHOM_05920"/>
<keyword evidence="2 7" id="KW-0812">Transmembrane</keyword>
<dbReference type="InterPro" id="IPR014223">
    <property type="entry name" value="ABC_CydC/D"/>
</dbReference>
<evidence type="ECO:0000313" key="10">
    <source>
        <dbReference type="EMBL" id="AEN96303.1"/>
    </source>
</evidence>
<dbReference type="SMART" id="SM00382">
    <property type="entry name" value="AAA"/>
    <property type="match status" value="1"/>
</dbReference>
<dbReference type="GO" id="GO:0034775">
    <property type="term" value="P:glutathione transmembrane transport"/>
    <property type="evidence" value="ECO:0007669"/>
    <property type="project" value="InterPro"/>
</dbReference>
<evidence type="ECO:0000256" key="6">
    <source>
        <dbReference type="ARBA" id="ARBA00023136"/>
    </source>
</evidence>
<evidence type="ECO:0000256" key="1">
    <source>
        <dbReference type="ARBA" id="ARBA00004651"/>
    </source>
</evidence>
<accession>G2SWL9</accession>
<evidence type="ECO:0000256" key="5">
    <source>
        <dbReference type="ARBA" id="ARBA00022989"/>
    </source>
</evidence>
<dbReference type="GO" id="GO:0045454">
    <property type="term" value="P:cell redox homeostasis"/>
    <property type="evidence" value="ECO:0007669"/>
    <property type="project" value="InterPro"/>
</dbReference>
<organism evidence="10 11">
    <name type="scientific">Roseburia hominis (strain DSM 16839 / JCM 17582 / NCIMB 14029 / A2-183)</name>
    <dbReference type="NCBI Taxonomy" id="585394"/>
    <lineage>
        <taxon>Bacteria</taxon>
        <taxon>Bacillati</taxon>
        <taxon>Bacillota</taxon>
        <taxon>Clostridia</taxon>
        <taxon>Lachnospirales</taxon>
        <taxon>Lachnospiraceae</taxon>
        <taxon>Roseburia</taxon>
    </lineage>
</organism>
<dbReference type="InterPro" id="IPR039421">
    <property type="entry name" value="Type_1_exporter"/>
</dbReference>
<evidence type="ECO:0000259" key="8">
    <source>
        <dbReference type="PROSITE" id="PS50893"/>
    </source>
</evidence>
<dbReference type="InterPro" id="IPR017871">
    <property type="entry name" value="ABC_transporter-like_CS"/>
</dbReference>
<dbReference type="InterPro" id="IPR027417">
    <property type="entry name" value="P-loop_NTPase"/>
</dbReference>
<feature type="transmembrane region" description="Helical" evidence="7">
    <location>
        <begin position="260"/>
        <end position="280"/>
    </location>
</feature>
<keyword evidence="11" id="KW-1185">Reference proteome</keyword>
<sequence>MKQNKDNQNKKQRSGFAVMCGLIGMIKPLLGIMCLAILMGCAGNLMATFLTILGGYALLTVTGVYSGMRLSVIFTLLVCFAVARGILRYAEQASNHYIAFKLLARIRHQVFDSLRRLAPAKLDGAKKGNLISIITSDIELLEVFYAHTISPIAIAVITSVVMTIFLGRIHPVFGVLALFFYVLVGAVIPVVNGRIGAAGGKEYREAFGALNTCVLDNLYGLEETLQYGQQEARIAKMAEQTGHLETVNGALKRGENLQRVITDGVILFAGVLAALVGGTLAENGSIPGSGAVIAVIALASSFGPTAALSALSNNLNHTLASGNRVLDILEEKPLVEEVTGKEETCGQNIHCDHVSFAYANTQESGEEDGRDVLRDFTADFTEKRIHGILGKSGCGKSTLLKLLMRFYEPDEGVIAYDGTKIGEINTAALRGGISYVTQETFLFHDTVAENLKVAKEDATEEELERAARAASIHDLIMSLPDGYETKIAELGSSLSGGERQRLGIARAFLHDADILFLDEPTSNIDSLNEGMILRSLKEECADKTILMVSHRKSTMGIADDVLEM</sequence>
<dbReference type="GO" id="GO:0005524">
    <property type="term" value="F:ATP binding"/>
    <property type="evidence" value="ECO:0007669"/>
    <property type="project" value="UniProtKB-KW"/>
</dbReference>
<evidence type="ECO:0000259" key="9">
    <source>
        <dbReference type="PROSITE" id="PS50929"/>
    </source>
</evidence>
<feature type="domain" description="ABC transporter" evidence="8">
    <location>
        <begin position="349"/>
        <end position="564"/>
    </location>
</feature>
<dbReference type="GeneID" id="93723013"/>
<feature type="transmembrane region" description="Helical" evidence="7">
    <location>
        <begin position="70"/>
        <end position="87"/>
    </location>
</feature>
<dbReference type="eggNOG" id="COG1132">
    <property type="taxonomic scope" value="Bacteria"/>
</dbReference>
<dbReference type="GO" id="GO:0016887">
    <property type="term" value="F:ATP hydrolysis activity"/>
    <property type="evidence" value="ECO:0007669"/>
    <property type="project" value="InterPro"/>
</dbReference>
<dbReference type="Gene3D" id="1.20.1560.10">
    <property type="entry name" value="ABC transporter type 1, transmembrane domain"/>
    <property type="match status" value="1"/>
</dbReference>
<dbReference type="PANTHER" id="PTHR43394">
    <property type="entry name" value="ATP-DEPENDENT PERMEASE MDL1, MITOCHONDRIAL"/>
    <property type="match status" value="1"/>
</dbReference>
<evidence type="ECO:0000256" key="2">
    <source>
        <dbReference type="ARBA" id="ARBA00022692"/>
    </source>
</evidence>
<dbReference type="HOGENOM" id="CLU_000604_84_9_9"/>
<dbReference type="RefSeq" id="WP_014079348.1">
    <property type="nucleotide sequence ID" value="NC_015977.1"/>
</dbReference>
<comment type="subcellular location">
    <subcellularLocation>
        <location evidence="1">Cell membrane</location>
        <topology evidence="1">Multi-pass membrane protein</topology>
    </subcellularLocation>
</comment>
<keyword evidence="6 7" id="KW-0472">Membrane</keyword>
<evidence type="ECO:0000256" key="4">
    <source>
        <dbReference type="ARBA" id="ARBA00022840"/>
    </source>
</evidence>
<dbReference type="Pfam" id="PF00664">
    <property type="entry name" value="ABC_membrane"/>
    <property type="match status" value="1"/>
</dbReference>
<protein>
    <submittedName>
        <fullName evidence="10">ATP-binding cassette subfamily C protein</fullName>
    </submittedName>
</protein>
<dbReference type="GO" id="GO:0015421">
    <property type="term" value="F:ABC-type oligopeptide transporter activity"/>
    <property type="evidence" value="ECO:0007669"/>
    <property type="project" value="TreeGrafter"/>
</dbReference>
<dbReference type="Pfam" id="PF00005">
    <property type="entry name" value="ABC_tran"/>
    <property type="match status" value="1"/>
</dbReference>
<dbReference type="SUPFAM" id="SSF52540">
    <property type="entry name" value="P-loop containing nucleoside triphosphate hydrolases"/>
    <property type="match status" value="1"/>
</dbReference>
<dbReference type="AlphaFoldDB" id="G2SWL9"/>
<dbReference type="InterPro" id="IPR003593">
    <property type="entry name" value="AAA+_ATPase"/>
</dbReference>
<dbReference type="PROSITE" id="PS50893">
    <property type="entry name" value="ABC_TRANSPORTER_2"/>
    <property type="match status" value="1"/>
</dbReference>
<evidence type="ECO:0000256" key="3">
    <source>
        <dbReference type="ARBA" id="ARBA00022741"/>
    </source>
</evidence>
<dbReference type="SUPFAM" id="SSF90123">
    <property type="entry name" value="ABC transporter transmembrane region"/>
    <property type="match status" value="1"/>
</dbReference>
<feature type="transmembrane region" description="Helical" evidence="7">
    <location>
        <begin position="172"/>
        <end position="191"/>
    </location>
</feature>
<dbReference type="Gene3D" id="3.40.50.300">
    <property type="entry name" value="P-loop containing nucleotide triphosphate hydrolases"/>
    <property type="match status" value="1"/>
</dbReference>
<keyword evidence="4 10" id="KW-0067">ATP-binding</keyword>
<dbReference type="STRING" id="585394.RHOM_05920"/>
<feature type="transmembrane region" description="Helical" evidence="7">
    <location>
        <begin position="143"/>
        <end position="166"/>
    </location>
</feature>
<gene>
    <name evidence="10" type="ordered locus">RHOM_05920</name>
</gene>